<dbReference type="CDD" id="cd00056">
    <property type="entry name" value="ENDO3c"/>
    <property type="match status" value="1"/>
</dbReference>
<dbReference type="EC" id="4.2.99.18" evidence="2"/>
<keyword evidence="3" id="KW-0227">DNA damage</keyword>
<evidence type="ECO:0000256" key="6">
    <source>
        <dbReference type="ARBA" id="ARBA00023239"/>
    </source>
</evidence>
<dbReference type="PANTHER" id="PTHR10242:SF2">
    <property type="entry name" value="N-GLYCOSYLASE_DNA LYASE"/>
    <property type="match status" value="1"/>
</dbReference>
<comment type="catalytic activity">
    <reaction evidence="9">
        <text>2'-deoxyribonucleotide-(2'-deoxyribose 5'-phosphate)-2'-deoxyribonucleotide-DNA = a 3'-end 2'-deoxyribonucleotide-(2,3-dehydro-2,3-deoxyribose 5'-phosphate)-DNA + a 5'-end 5'-phospho-2'-deoxyribonucleoside-DNA + H(+)</text>
        <dbReference type="Rhea" id="RHEA:66592"/>
        <dbReference type="Rhea" id="RHEA-COMP:13180"/>
        <dbReference type="Rhea" id="RHEA-COMP:16897"/>
        <dbReference type="Rhea" id="RHEA-COMP:17067"/>
        <dbReference type="ChEBI" id="CHEBI:15378"/>
        <dbReference type="ChEBI" id="CHEBI:136412"/>
        <dbReference type="ChEBI" id="CHEBI:157695"/>
        <dbReference type="ChEBI" id="CHEBI:167181"/>
        <dbReference type="EC" id="4.2.99.18"/>
    </reaction>
</comment>
<dbReference type="InterPro" id="IPR052054">
    <property type="entry name" value="Oxidative_DNA_repair_enzyme"/>
</dbReference>
<dbReference type="GeneID" id="94197209"/>
<dbReference type="SUPFAM" id="SSF55945">
    <property type="entry name" value="TATA-box binding protein-like"/>
    <property type="match status" value="1"/>
</dbReference>
<reference evidence="11 12" key="1">
    <citation type="submission" date="2021-06" db="EMBL/GenBank/DDBJ databases">
        <title>Genome sequence of Babesia caballi.</title>
        <authorList>
            <person name="Yamagishi J."/>
            <person name="Kidaka T."/>
            <person name="Ochi A."/>
        </authorList>
    </citation>
    <scope>NUCLEOTIDE SEQUENCE [LARGE SCALE GENOMIC DNA]</scope>
    <source>
        <strain evidence="11">USDA-D6B2</strain>
    </source>
</reference>
<dbReference type="SUPFAM" id="SSF48150">
    <property type="entry name" value="DNA-glycosylase"/>
    <property type="match status" value="1"/>
</dbReference>
<feature type="domain" description="HhH-GPD" evidence="10">
    <location>
        <begin position="115"/>
        <end position="290"/>
    </location>
</feature>
<evidence type="ECO:0000313" key="11">
    <source>
        <dbReference type="EMBL" id="GIX65728.1"/>
    </source>
</evidence>
<gene>
    <name evidence="11" type="ORF">BcabD6B2_51630</name>
</gene>
<name>A0AAV4M000_BABCB</name>
<evidence type="ECO:0000256" key="7">
    <source>
        <dbReference type="ARBA" id="ARBA00023268"/>
    </source>
</evidence>
<dbReference type="GO" id="GO:0034039">
    <property type="term" value="F:8-oxo-7,8-dihydroguanine DNA N-glycosylase activity"/>
    <property type="evidence" value="ECO:0007669"/>
    <property type="project" value="TreeGrafter"/>
</dbReference>
<organism evidence="11 12">
    <name type="scientific">Babesia caballi</name>
    <dbReference type="NCBI Taxonomy" id="5871"/>
    <lineage>
        <taxon>Eukaryota</taxon>
        <taxon>Sar</taxon>
        <taxon>Alveolata</taxon>
        <taxon>Apicomplexa</taxon>
        <taxon>Aconoidasida</taxon>
        <taxon>Piroplasmida</taxon>
        <taxon>Babesiidae</taxon>
        <taxon>Babesia</taxon>
    </lineage>
</organism>
<evidence type="ECO:0000259" key="10">
    <source>
        <dbReference type="SMART" id="SM00478"/>
    </source>
</evidence>
<keyword evidence="12" id="KW-1185">Reference proteome</keyword>
<dbReference type="GO" id="GO:0003684">
    <property type="term" value="F:damaged DNA binding"/>
    <property type="evidence" value="ECO:0007669"/>
    <property type="project" value="InterPro"/>
</dbReference>
<dbReference type="Gene3D" id="1.10.1670.10">
    <property type="entry name" value="Helix-hairpin-Helix base-excision DNA repair enzymes (C-terminal)"/>
    <property type="match status" value="1"/>
</dbReference>
<keyword evidence="6" id="KW-0456">Lyase</keyword>
<evidence type="ECO:0000313" key="12">
    <source>
        <dbReference type="Proteomes" id="UP001497744"/>
    </source>
</evidence>
<dbReference type="Pfam" id="PF07934">
    <property type="entry name" value="OGG_N"/>
    <property type="match status" value="1"/>
</dbReference>
<evidence type="ECO:0000256" key="1">
    <source>
        <dbReference type="ARBA" id="ARBA00010679"/>
    </source>
</evidence>
<dbReference type="GO" id="GO:0005634">
    <property type="term" value="C:nucleus"/>
    <property type="evidence" value="ECO:0007669"/>
    <property type="project" value="TreeGrafter"/>
</dbReference>
<dbReference type="GO" id="GO:0006285">
    <property type="term" value="P:base-excision repair, AP site formation"/>
    <property type="evidence" value="ECO:0007669"/>
    <property type="project" value="TreeGrafter"/>
</dbReference>
<keyword evidence="5" id="KW-0234">DNA repair</keyword>
<evidence type="ECO:0000256" key="3">
    <source>
        <dbReference type="ARBA" id="ARBA00022763"/>
    </source>
</evidence>
<dbReference type="Pfam" id="PF00730">
    <property type="entry name" value="HhH-GPD"/>
    <property type="match status" value="1"/>
</dbReference>
<protein>
    <recommendedName>
        <fullName evidence="2">DNA-(apurinic or apyrimidinic site) lyase</fullName>
        <ecNumber evidence="2">4.2.99.18</ecNumber>
    </recommendedName>
</protein>
<keyword evidence="7" id="KW-0511">Multifunctional enzyme</keyword>
<evidence type="ECO:0000256" key="8">
    <source>
        <dbReference type="ARBA" id="ARBA00023295"/>
    </source>
</evidence>
<evidence type="ECO:0000256" key="9">
    <source>
        <dbReference type="ARBA" id="ARBA00044632"/>
    </source>
</evidence>
<sequence length="631" mass="69431">MTVPWRALCRRRDMDPSFLLTTGQSFSWLPVDTDVWVGVIDSAVLEVRKVDERVEFRTVFGSCEDARVRRYFDLEHEYKLDRDRAPASVLRVVDRLEGVRILQQEPLETLVSFICSANNNIKRITRLCFALRERYGTFIGAKTYDNAPLRFHAFPNLRQLAAATTEELRELGLGYRASYLSKTLAALKAGGIDAFLRLRQLPAEEAQAELVKFHGVGRKVANCVMLFGLGMRGVVPVDVHVKQIARVHFKIGGGTGASYDAVQEAFTAISVQARRGIHQSPAPLVVQGLFDLAPPLDVCRNLLEPARQALQNVGARERAPRVDLAQDPLLPGDGVRVEVARHQRAVAVAADRHQRDAEVIEVVARGDEGRAQDDVVDALHGEDVQRAVHEVDHRERLALDGPHRLVVVEADDQVVAQLLRALQEPEMADVEDVEAPVDVDDPGPRQFGRVRDEHAEEGGAGAAAGELHGASVFSLLRFDFLQPVVGEYLPRHLGLVLLNELLELRLRVLASAAPLEVAEAVGGQRLHQPTERGGGAAATRAREVHQPAGLFDLLVAVLAARADGDVVSVGHDVAPGHIGQEVEGHVVGRVHNDLVHPAAAPYQLRSLRSTVYGRDSLRLARLLIRDYTDHH</sequence>
<comment type="similarity">
    <text evidence="1">Belongs to the type-1 OGG1 family.</text>
</comment>
<dbReference type="InterPro" id="IPR023170">
    <property type="entry name" value="HhH_base_excis_C"/>
</dbReference>
<keyword evidence="8" id="KW-0326">Glycosidase</keyword>
<dbReference type="AlphaFoldDB" id="A0AAV4M000"/>
<dbReference type="InterPro" id="IPR011257">
    <property type="entry name" value="DNA_glycosylase"/>
</dbReference>
<dbReference type="RefSeq" id="XP_067717797.1">
    <property type="nucleotide sequence ID" value="XM_067861696.1"/>
</dbReference>
<accession>A0AAV4M000</accession>
<dbReference type="EMBL" id="BPLF01000005">
    <property type="protein sequence ID" value="GIX65728.1"/>
    <property type="molecule type" value="Genomic_DNA"/>
</dbReference>
<comment type="caution">
    <text evidence="11">The sequence shown here is derived from an EMBL/GenBank/DDBJ whole genome shotgun (WGS) entry which is preliminary data.</text>
</comment>
<dbReference type="SMART" id="SM00478">
    <property type="entry name" value="ENDO3c"/>
    <property type="match status" value="1"/>
</dbReference>
<dbReference type="InterPro" id="IPR012904">
    <property type="entry name" value="OGG_N"/>
</dbReference>
<dbReference type="Gene3D" id="1.10.340.30">
    <property type="entry name" value="Hypothetical protein, domain 2"/>
    <property type="match status" value="1"/>
</dbReference>
<dbReference type="GO" id="GO:0140078">
    <property type="term" value="F:class I DNA-(apurinic or apyrimidinic site) endonuclease activity"/>
    <property type="evidence" value="ECO:0007669"/>
    <property type="project" value="UniProtKB-EC"/>
</dbReference>
<dbReference type="GO" id="GO:0006289">
    <property type="term" value="P:nucleotide-excision repair"/>
    <property type="evidence" value="ECO:0007669"/>
    <property type="project" value="InterPro"/>
</dbReference>
<dbReference type="Gene3D" id="3.30.310.40">
    <property type="match status" value="1"/>
</dbReference>
<dbReference type="InterPro" id="IPR003265">
    <property type="entry name" value="HhH-GPD_domain"/>
</dbReference>
<evidence type="ECO:0000256" key="5">
    <source>
        <dbReference type="ARBA" id="ARBA00023204"/>
    </source>
</evidence>
<dbReference type="Proteomes" id="UP001497744">
    <property type="component" value="Unassembled WGS sequence"/>
</dbReference>
<evidence type="ECO:0000256" key="4">
    <source>
        <dbReference type="ARBA" id="ARBA00022801"/>
    </source>
</evidence>
<keyword evidence="4" id="KW-0378">Hydrolase</keyword>
<evidence type="ECO:0000256" key="2">
    <source>
        <dbReference type="ARBA" id="ARBA00012720"/>
    </source>
</evidence>
<proteinExistence type="inferred from homology"/>
<dbReference type="PANTHER" id="PTHR10242">
    <property type="entry name" value="8-OXOGUANINE DNA GLYCOSYLASE"/>
    <property type="match status" value="1"/>
</dbReference>